<accession>A0ABP7DH83</accession>
<protein>
    <submittedName>
        <fullName evidence="1">Uncharacterized protein</fullName>
    </submittedName>
</protein>
<reference evidence="2" key="1">
    <citation type="journal article" date="2019" name="Int. J. Syst. Evol. Microbiol.">
        <title>The Global Catalogue of Microorganisms (GCM) 10K type strain sequencing project: providing services to taxonomists for standard genome sequencing and annotation.</title>
        <authorList>
            <consortium name="The Broad Institute Genomics Platform"/>
            <consortium name="The Broad Institute Genome Sequencing Center for Infectious Disease"/>
            <person name="Wu L."/>
            <person name="Ma J."/>
        </authorList>
    </citation>
    <scope>NUCLEOTIDE SEQUENCE [LARGE SCALE GENOMIC DNA]</scope>
    <source>
        <strain evidence="2">JCM 30742</strain>
    </source>
</reference>
<sequence length="75" mass="8250">MHTAADTVIEVRVGSRVAMDDCLNDAVARMIEVALRGCRRGIRVTRLGTGHFTVGLSEEVPFGRTEECDAWDRSS</sequence>
<evidence type="ECO:0000313" key="2">
    <source>
        <dbReference type="Proteomes" id="UP001500752"/>
    </source>
</evidence>
<organism evidence="1 2">
    <name type="scientific">Arthrobacter ginkgonis</name>
    <dbReference type="NCBI Taxonomy" id="1630594"/>
    <lineage>
        <taxon>Bacteria</taxon>
        <taxon>Bacillati</taxon>
        <taxon>Actinomycetota</taxon>
        <taxon>Actinomycetes</taxon>
        <taxon>Micrococcales</taxon>
        <taxon>Micrococcaceae</taxon>
        <taxon>Arthrobacter</taxon>
    </lineage>
</organism>
<gene>
    <name evidence="1" type="ORF">GCM10023081_45790</name>
</gene>
<evidence type="ECO:0000313" key="1">
    <source>
        <dbReference type="EMBL" id="GAA3704339.1"/>
    </source>
</evidence>
<dbReference type="RefSeq" id="WP_345154659.1">
    <property type="nucleotide sequence ID" value="NZ_BAABEO010000036.1"/>
</dbReference>
<comment type="caution">
    <text evidence="1">The sequence shown here is derived from an EMBL/GenBank/DDBJ whole genome shotgun (WGS) entry which is preliminary data.</text>
</comment>
<proteinExistence type="predicted"/>
<dbReference type="Proteomes" id="UP001500752">
    <property type="component" value="Unassembled WGS sequence"/>
</dbReference>
<name>A0ABP7DH83_9MICC</name>
<keyword evidence="2" id="KW-1185">Reference proteome</keyword>
<dbReference type="EMBL" id="BAABEO010000036">
    <property type="protein sequence ID" value="GAA3704339.1"/>
    <property type="molecule type" value="Genomic_DNA"/>
</dbReference>